<evidence type="ECO:0000256" key="2">
    <source>
        <dbReference type="ARBA" id="ARBA00004498"/>
    </source>
</evidence>
<evidence type="ECO:0000256" key="3">
    <source>
        <dbReference type="ARBA" id="ARBA00006735"/>
    </source>
</evidence>
<dbReference type="InterPro" id="IPR055355">
    <property type="entry name" value="ZP-C"/>
</dbReference>
<evidence type="ECO:0000256" key="8">
    <source>
        <dbReference type="ARBA" id="ARBA00022685"/>
    </source>
</evidence>
<keyword evidence="5" id="KW-1003">Cell membrane</keyword>
<dbReference type="PROSITE" id="PS00682">
    <property type="entry name" value="ZP_1"/>
    <property type="match status" value="1"/>
</dbReference>
<protein>
    <recommendedName>
        <fullName evidence="4">Zona pellucida sperm-binding protein 3</fullName>
    </recommendedName>
    <alternativeName>
        <fullName evidence="15">Zona pellucida glycoprotein 3</fullName>
    </alternativeName>
</protein>
<dbReference type="InterPro" id="IPR001507">
    <property type="entry name" value="ZP_dom"/>
</dbReference>
<reference evidence="18" key="1">
    <citation type="submission" date="2022-03" db="EMBL/GenBank/DDBJ databases">
        <authorList>
            <person name="Alioto T."/>
            <person name="Alioto T."/>
            <person name="Gomez Garrido J."/>
        </authorList>
    </citation>
    <scope>NUCLEOTIDE SEQUENCE</scope>
</reference>
<name>A0AAD1RJJ3_PELCU</name>
<evidence type="ECO:0000256" key="14">
    <source>
        <dbReference type="ARBA" id="ARBA00023180"/>
    </source>
</evidence>
<feature type="transmembrane region" description="Helical" evidence="16">
    <location>
        <begin position="219"/>
        <end position="243"/>
    </location>
</feature>
<dbReference type="GO" id="GO:0007339">
    <property type="term" value="P:binding of sperm to zona pellucida"/>
    <property type="evidence" value="ECO:0007669"/>
    <property type="project" value="TreeGrafter"/>
</dbReference>
<evidence type="ECO:0000256" key="4">
    <source>
        <dbReference type="ARBA" id="ARBA00017980"/>
    </source>
</evidence>
<keyword evidence="12 16" id="KW-0472">Membrane</keyword>
<dbReference type="InterPro" id="IPR017977">
    <property type="entry name" value="ZP_dom_CS"/>
</dbReference>
<comment type="subcellular location">
    <subcellularLocation>
        <location evidence="1">Cell membrane</location>
        <topology evidence="1">Single-pass type I membrane protein</topology>
    </subcellularLocation>
    <subcellularLocation>
        <location evidence="2">Secreted</location>
        <location evidence="2">Extracellular space</location>
        <location evidence="2">Extracellular matrix</location>
    </subcellularLocation>
</comment>
<evidence type="ECO:0000256" key="10">
    <source>
        <dbReference type="ARBA" id="ARBA00022729"/>
    </source>
</evidence>
<dbReference type="PRINTS" id="PR00023">
    <property type="entry name" value="ZPELLUCIDA"/>
</dbReference>
<organism evidence="18 19">
    <name type="scientific">Pelobates cultripes</name>
    <name type="common">Western spadefoot toad</name>
    <dbReference type="NCBI Taxonomy" id="61616"/>
    <lineage>
        <taxon>Eukaryota</taxon>
        <taxon>Metazoa</taxon>
        <taxon>Chordata</taxon>
        <taxon>Craniata</taxon>
        <taxon>Vertebrata</taxon>
        <taxon>Euteleostomi</taxon>
        <taxon>Amphibia</taxon>
        <taxon>Batrachia</taxon>
        <taxon>Anura</taxon>
        <taxon>Pelobatoidea</taxon>
        <taxon>Pelobatidae</taxon>
        <taxon>Pelobates</taxon>
    </lineage>
</organism>
<keyword evidence="19" id="KW-1185">Reference proteome</keyword>
<dbReference type="GO" id="GO:0032190">
    <property type="term" value="F:acrosin binding"/>
    <property type="evidence" value="ECO:0007669"/>
    <property type="project" value="TreeGrafter"/>
</dbReference>
<evidence type="ECO:0000256" key="11">
    <source>
        <dbReference type="ARBA" id="ARBA00022989"/>
    </source>
</evidence>
<evidence type="ECO:0000256" key="9">
    <source>
        <dbReference type="ARBA" id="ARBA00022692"/>
    </source>
</evidence>
<keyword evidence="13" id="KW-1015">Disulfide bond</keyword>
<dbReference type="GO" id="GO:0035803">
    <property type="term" value="P:egg coat formation"/>
    <property type="evidence" value="ECO:0007669"/>
    <property type="project" value="TreeGrafter"/>
</dbReference>
<evidence type="ECO:0000256" key="7">
    <source>
        <dbReference type="ARBA" id="ARBA00022530"/>
    </source>
</evidence>
<gene>
    <name evidence="18" type="ORF">PECUL_23A019616</name>
</gene>
<evidence type="ECO:0000313" key="19">
    <source>
        <dbReference type="Proteomes" id="UP001295444"/>
    </source>
</evidence>
<accession>A0AAD1RJJ3</accession>
<dbReference type="FunFam" id="2.60.40.4100:FF:000002">
    <property type="entry name" value="Zona pellucida sperm-binding protein 3"/>
    <property type="match status" value="1"/>
</dbReference>
<dbReference type="Gene3D" id="2.60.40.4100">
    <property type="entry name" value="Zona pellucida, ZP-C domain"/>
    <property type="match status" value="1"/>
</dbReference>
<comment type="similarity">
    <text evidence="3">Belongs to the ZP domain family. ZPC subfamily.</text>
</comment>
<evidence type="ECO:0000256" key="13">
    <source>
        <dbReference type="ARBA" id="ARBA00023157"/>
    </source>
</evidence>
<keyword evidence="10" id="KW-0732">Signal</keyword>
<evidence type="ECO:0000259" key="17">
    <source>
        <dbReference type="PROSITE" id="PS51034"/>
    </source>
</evidence>
<evidence type="ECO:0000313" key="18">
    <source>
        <dbReference type="EMBL" id="CAH2272540.1"/>
    </source>
</evidence>
<evidence type="ECO:0000256" key="16">
    <source>
        <dbReference type="SAM" id="Phobius"/>
    </source>
</evidence>
<keyword evidence="8" id="KW-0165">Cleavage on pair of basic residues</keyword>
<evidence type="ECO:0000256" key="5">
    <source>
        <dbReference type="ARBA" id="ARBA00022475"/>
    </source>
</evidence>
<keyword evidence="14" id="KW-0325">Glycoprotein</keyword>
<dbReference type="EMBL" id="OW240914">
    <property type="protein sequence ID" value="CAH2272540.1"/>
    <property type="molecule type" value="Genomic_DNA"/>
</dbReference>
<dbReference type="AlphaFoldDB" id="A0AAD1RJJ3"/>
<dbReference type="InterPro" id="IPR048290">
    <property type="entry name" value="ZP_chr"/>
</dbReference>
<evidence type="ECO:0000256" key="12">
    <source>
        <dbReference type="ARBA" id="ARBA00023136"/>
    </source>
</evidence>
<keyword evidence="9 16" id="KW-0812">Transmembrane</keyword>
<evidence type="ECO:0000256" key="15">
    <source>
        <dbReference type="ARBA" id="ARBA00030824"/>
    </source>
</evidence>
<keyword evidence="11 16" id="KW-1133">Transmembrane helix</keyword>
<dbReference type="Pfam" id="PF00100">
    <property type="entry name" value="Zona_pellucida"/>
    <property type="match status" value="1"/>
</dbReference>
<dbReference type="GO" id="GO:0005886">
    <property type="term" value="C:plasma membrane"/>
    <property type="evidence" value="ECO:0007669"/>
    <property type="project" value="UniProtKB-SubCell"/>
</dbReference>
<dbReference type="GO" id="GO:0031012">
    <property type="term" value="C:extracellular matrix"/>
    <property type="evidence" value="ECO:0007669"/>
    <property type="project" value="TreeGrafter"/>
</dbReference>
<evidence type="ECO:0000256" key="6">
    <source>
        <dbReference type="ARBA" id="ARBA00022525"/>
    </source>
</evidence>
<sequence length="244" mass="26346">MYNLPDDWSAPRKSSIFTLGDIFHIEASVDTTNHVPMMIFVDCCVATLSPDATSSPRYEIIAQNGCLLDGKQEDSSSAFRSPKPTPDRLQFTIDAFRFVGSDNSMIYITCNLRAVAESQVPDPMNKACSFSKSTNLWTALEGNSAICSCCETGNCATTGSSRIFNPRYPGQRGVGKREAPSGPLSDQEHKWATLGPLLVIGAEQSQALAVTQESTNVELWVLVTLGILSVAVIVVGALVAFIMK</sequence>
<dbReference type="PROSITE" id="PS51034">
    <property type="entry name" value="ZP_2"/>
    <property type="match status" value="1"/>
</dbReference>
<keyword evidence="6" id="KW-0964">Secreted</keyword>
<dbReference type="PANTHER" id="PTHR11576:SF2">
    <property type="entry name" value="ZONA PELLUCIDA SPERM-BINDING PROTEIN 3"/>
    <property type="match status" value="1"/>
</dbReference>
<proteinExistence type="inferred from homology"/>
<evidence type="ECO:0000256" key="1">
    <source>
        <dbReference type="ARBA" id="ARBA00004251"/>
    </source>
</evidence>
<dbReference type="Proteomes" id="UP001295444">
    <property type="component" value="Chromosome 03"/>
</dbReference>
<dbReference type="PANTHER" id="PTHR11576">
    <property type="entry name" value="ZONA PELLUCIDA SPERM-BINDING PROTEIN 3"/>
    <property type="match status" value="1"/>
</dbReference>
<feature type="domain" description="ZP" evidence="17">
    <location>
        <begin position="1"/>
        <end position="135"/>
    </location>
</feature>
<dbReference type="InterPro" id="IPR042235">
    <property type="entry name" value="ZP-C_dom"/>
</dbReference>
<dbReference type="GO" id="GO:2000344">
    <property type="term" value="P:positive regulation of acrosome reaction"/>
    <property type="evidence" value="ECO:0007669"/>
    <property type="project" value="TreeGrafter"/>
</dbReference>
<keyword evidence="7" id="KW-0272">Extracellular matrix</keyword>